<organism evidence="2 3">
    <name type="scientific">Bathycoccus prasinos</name>
    <dbReference type="NCBI Taxonomy" id="41875"/>
    <lineage>
        <taxon>Eukaryota</taxon>
        <taxon>Viridiplantae</taxon>
        <taxon>Chlorophyta</taxon>
        <taxon>Mamiellophyceae</taxon>
        <taxon>Mamiellales</taxon>
        <taxon>Bathycoccaceae</taxon>
        <taxon>Bathycoccus</taxon>
    </lineage>
</organism>
<dbReference type="CDD" id="cd05121">
    <property type="entry name" value="ABC1_ADCK3-like"/>
    <property type="match status" value="1"/>
</dbReference>
<dbReference type="RefSeq" id="XP_007509262.1">
    <property type="nucleotide sequence ID" value="XM_007509200.1"/>
</dbReference>
<dbReference type="PANTHER" id="PTHR43173:SF12">
    <property type="entry name" value="PROTEIN KINASE SUPERFAMILY PROTEIN"/>
    <property type="match status" value="1"/>
</dbReference>
<gene>
    <name evidence="2" type="ordered locus">Bathy14g01410</name>
</gene>
<reference evidence="2 3" key="1">
    <citation type="submission" date="2011-10" db="EMBL/GenBank/DDBJ databases">
        <authorList>
            <person name="Genoscope - CEA"/>
        </authorList>
    </citation>
    <scope>NUCLEOTIDE SEQUENCE [LARGE SCALE GENOMIC DNA]</scope>
    <source>
        <strain evidence="2 3">RCC 1105</strain>
    </source>
</reference>
<dbReference type="Proteomes" id="UP000198341">
    <property type="component" value="Chromosome 14"/>
</dbReference>
<keyword evidence="3" id="KW-1185">Reference proteome</keyword>
<evidence type="ECO:0000313" key="2">
    <source>
        <dbReference type="EMBL" id="CCO19719.1"/>
    </source>
</evidence>
<feature type="domain" description="ABC1 atypical kinase-like" evidence="1">
    <location>
        <begin position="36"/>
        <end position="281"/>
    </location>
</feature>
<sequence>MVKELSGFYIKVSQVFATKPDLLPKQYVDSLKFVFEDCRETQYRKVQKLLKYQLGITLQTTFTEFTKRPIASATIAQVHLAQLRESNEKVAVKIQHPGSSDLMLSDIKNMLHVSIFMDTVGFKPPFDHTGILREYAQQVPKEFDFIRENDMLNSIGNYISRVDCNIEIPRSQPCLCSRKVLTMGFIVGDRCDTIFAAAEPILDQQEISSEFCRSLFSSYGYQLFGIGIFHSDPHPGNVFLTKSGACALLDFGQMKVLRDETQLLFARMIIALKGDSAECVKLMKQIGLKLDKTTTDIEMIIAYLLFDTRMDIREAKISPLSSELPQELRVVSLSEIDSDIFMIIRIVSMFRGILTSQGVDVHARSIWYSFALAVLYRNGEYYFHSSHVDLSQKANVLREQMKDLSKWMRSHDLPHNRDALLPFAMAGIFTTSELRRVILSEKTCNLPAIFRNFSESDMERCLLVVGNM</sequence>
<dbReference type="eggNOG" id="KOG1235">
    <property type="taxonomic scope" value="Eukaryota"/>
</dbReference>
<dbReference type="AlphaFoldDB" id="K8EP35"/>
<dbReference type="GeneID" id="19011649"/>
<evidence type="ECO:0000259" key="1">
    <source>
        <dbReference type="Pfam" id="PF03109"/>
    </source>
</evidence>
<dbReference type="InterPro" id="IPR051130">
    <property type="entry name" value="Mito_struct-func_regulator"/>
</dbReference>
<dbReference type="STRING" id="41875.K8EP35"/>
<dbReference type="Pfam" id="PF03109">
    <property type="entry name" value="ABC1"/>
    <property type="match status" value="1"/>
</dbReference>
<dbReference type="OrthoDB" id="427480at2759"/>
<accession>K8EP35</accession>
<dbReference type="EMBL" id="FO082265">
    <property type="protein sequence ID" value="CCO19719.1"/>
    <property type="molecule type" value="Genomic_DNA"/>
</dbReference>
<proteinExistence type="predicted"/>
<evidence type="ECO:0000313" key="3">
    <source>
        <dbReference type="Proteomes" id="UP000198341"/>
    </source>
</evidence>
<name>K8EP35_9CHLO</name>
<dbReference type="InterPro" id="IPR011009">
    <property type="entry name" value="Kinase-like_dom_sf"/>
</dbReference>
<protein>
    <submittedName>
        <fullName evidence="2">ABC1 family protein</fullName>
    </submittedName>
</protein>
<dbReference type="InterPro" id="IPR004147">
    <property type="entry name" value="ABC1_dom"/>
</dbReference>
<dbReference type="SUPFAM" id="SSF56112">
    <property type="entry name" value="Protein kinase-like (PK-like)"/>
    <property type="match status" value="1"/>
</dbReference>
<dbReference type="KEGG" id="bpg:Bathy14g01410"/>
<dbReference type="PANTHER" id="PTHR43173">
    <property type="entry name" value="ABC1 FAMILY PROTEIN"/>
    <property type="match status" value="1"/>
</dbReference>